<dbReference type="EMBL" id="CP017243">
    <property type="protein sequence ID" value="APO77305.1"/>
    <property type="molecule type" value="Genomic_DNA"/>
</dbReference>
<keyword evidence="2" id="KW-0614">Plasmid</keyword>
<gene>
    <name evidence="2" type="ORF">AM571_PB00007</name>
</gene>
<evidence type="ECO:0000313" key="3">
    <source>
        <dbReference type="Proteomes" id="UP000185109"/>
    </source>
</evidence>
<dbReference type="Proteomes" id="UP000185109">
    <property type="component" value="Plasmid pRsp8C3b"/>
</dbReference>
<dbReference type="AlphaFoldDB" id="A0A1L5PB13"/>
<proteinExistence type="predicted"/>
<feature type="region of interest" description="Disordered" evidence="1">
    <location>
        <begin position="44"/>
        <end position="71"/>
    </location>
</feature>
<evidence type="ECO:0000313" key="2">
    <source>
        <dbReference type="EMBL" id="APO77305.1"/>
    </source>
</evidence>
<organism evidence="2 3">
    <name type="scientific">Rhizobium etli 8C-3</name>
    <dbReference type="NCBI Taxonomy" id="538025"/>
    <lineage>
        <taxon>Bacteria</taxon>
        <taxon>Pseudomonadati</taxon>
        <taxon>Pseudomonadota</taxon>
        <taxon>Alphaproteobacteria</taxon>
        <taxon>Hyphomicrobiales</taxon>
        <taxon>Rhizobiaceae</taxon>
        <taxon>Rhizobium/Agrobacterium group</taxon>
        <taxon>Rhizobium</taxon>
    </lineage>
</organism>
<sequence>MQPRRLFGSEGSGCPLLLPAPPRVMARAPLRIIITAAEAFSTFRGRGRAGGGSRLRGEDVGAELKPRSDSD</sequence>
<feature type="compositionally biased region" description="Basic and acidic residues" evidence="1">
    <location>
        <begin position="55"/>
        <end position="71"/>
    </location>
</feature>
<geneLocation type="plasmid" evidence="3">
    <name>prsp8c3b</name>
</geneLocation>
<evidence type="ECO:0000256" key="1">
    <source>
        <dbReference type="SAM" id="MobiDB-lite"/>
    </source>
</evidence>
<protein>
    <submittedName>
        <fullName evidence="2">Uncharacterized protein</fullName>
    </submittedName>
</protein>
<accession>A0A1L5PB13</accession>
<name>A0A1L5PB13_RHIET</name>
<reference evidence="2 3" key="1">
    <citation type="submission" date="2016-09" db="EMBL/GenBank/DDBJ databases">
        <title>The complete genome sequences of Rhizobium gallicum, symbiovars gallicum and phaseoli, symbionts associated to common bean (Phaseolus vulgaris).</title>
        <authorList>
            <person name="Bustos P."/>
            <person name="Santamaria R.I."/>
            <person name="Perez-Carrascal O.M."/>
            <person name="Juarez S."/>
            <person name="Lozano L."/>
            <person name="Martinez-Flores I."/>
            <person name="Martinez-Romero E."/>
            <person name="Cevallos M."/>
            <person name="Romero D."/>
            <person name="Davila G."/>
            <person name="Gonzalez V."/>
        </authorList>
    </citation>
    <scope>NUCLEOTIDE SEQUENCE [LARGE SCALE GENOMIC DNA]</scope>
    <source>
        <strain evidence="2 3">8C-3</strain>
        <plasmid evidence="3">Plasmid prsp8c3b</plasmid>
    </source>
</reference>